<feature type="transmembrane region" description="Helical" evidence="1">
    <location>
        <begin position="297"/>
        <end position="318"/>
    </location>
</feature>
<dbReference type="EMBL" id="CP002991">
    <property type="protein sequence ID" value="AEM79114.1"/>
    <property type="molecule type" value="Genomic_DNA"/>
</dbReference>
<evidence type="ECO:0000256" key="1">
    <source>
        <dbReference type="SAM" id="Phobius"/>
    </source>
</evidence>
<keyword evidence="1" id="KW-1133">Transmembrane helix</keyword>
<feature type="transmembrane region" description="Helical" evidence="1">
    <location>
        <begin position="330"/>
        <end position="350"/>
    </location>
</feature>
<dbReference type="Pfam" id="PF07854">
    <property type="entry name" value="DUF1646"/>
    <property type="match status" value="1"/>
</dbReference>
<feature type="transmembrane region" description="Helical" evidence="1">
    <location>
        <begin position="101"/>
        <end position="119"/>
    </location>
</feature>
<name>G2MVI6_9THEO</name>
<dbReference type="KEGG" id="twi:Thewi_1717"/>
<organism evidence="2 3">
    <name type="scientific">Thermoanaerobacter wiegelii Rt8.B1</name>
    <dbReference type="NCBI Taxonomy" id="697303"/>
    <lineage>
        <taxon>Bacteria</taxon>
        <taxon>Bacillati</taxon>
        <taxon>Bacillota</taxon>
        <taxon>Clostridia</taxon>
        <taxon>Thermoanaerobacterales</taxon>
        <taxon>Thermoanaerobacteraceae</taxon>
        <taxon>Thermoanaerobacter</taxon>
    </lineage>
</organism>
<reference evidence="2 3" key="1">
    <citation type="submission" date="2011-08" db="EMBL/GenBank/DDBJ databases">
        <title>Complete sequence of Thermoanaerobacter wiegelii Rt8.B1.</title>
        <authorList>
            <consortium name="US DOE Joint Genome Institute"/>
            <person name="Lucas S."/>
            <person name="Han J."/>
            <person name="Lapidus A."/>
            <person name="Cheng J.-F."/>
            <person name="Goodwin L."/>
            <person name="Pitluck S."/>
            <person name="Peters L."/>
            <person name="Mikhailova N."/>
            <person name="Zeytun A."/>
            <person name="Daligault H."/>
            <person name="Detter J.C."/>
            <person name="Han C."/>
            <person name="Tapia R."/>
            <person name="Land M."/>
            <person name="Hauser L."/>
            <person name="Kyrpides N."/>
            <person name="Ivanova N."/>
            <person name="Pagani I."/>
            <person name="Hemme C."/>
            <person name="Woyke T."/>
        </authorList>
    </citation>
    <scope>NUCLEOTIDE SEQUENCE [LARGE SCALE GENOMIC DNA]</scope>
    <source>
        <strain evidence="2 3">Rt8.B1</strain>
    </source>
</reference>
<dbReference type="PIRSF" id="PIRSF019205">
    <property type="entry name" value="DUF1646"/>
    <property type="match status" value="1"/>
</dbReference>
<proteinExistence type="predicted"/>
<feature type="transmembrane region" description="Helical" evidence="1">
    <location>
        <begin position="46"/>
        <end position="66"/>
    </location>
</feature>
<protein>
    <recommendedName>
        <fullName evidence="4">Cation transporter</fullName>
    </recommendedName>
</protein>
<sequence>MSMPLSYEYYTTKTLCNTPGAPQKLMFVFIYSFVSKYILQGGIYMVTALVVILVLILLLPFVVKQVEHNLEYFLFTMGIISVIVSKQFSAELFFHIFKNPLIYYITLAVLIAGLIFTLLKEKLKIGVEKVADKISLRLFAFIIIVVLGLMSSIITAIIASLVLVEVVNYLPLTRKNKINLIVIACFSIGLGAVLTPVGEPLATIVVSKLHADFFYLARLIGIDIIIAILALGLIGTFFAKRESGIGEPTEDVEADENIKEVFIRAFKVFVFIFALELLGTGFKPIIDLYIVKMKSELLYWVNTISAIVDNATLAAAEISPSMTPEQIRAILMGMLISGGMLIPGNIPNIISAGKLKIKSTEWARTAVPLGAILLIVYYIVLFVI</sequence>
<evidence type="ECO:0008006" key="4">
    <source>
        <dbReference type="Google" id="ProtNLM"/>
    </source>
</evidence>
<dbReference type="AlphaFoldDB" id="G2MVI6"/>
<evidence type="ECO:0000313" key="2">
    <source>
        <dbReference type="EMBL" id="AEM79114.1"/>
    </source>
</evidence>
<accession>G2MVI6</accession>
<feature type="transmembrane region" description="Helical" evidence="1">
    <location>
        <begin position="178"/>
        <end position="195"/>
    </location>
</feature>
<feature type="transmembrane region" description="Helical" evidence="1">
    <location>
        <begin position="268"/>
        <end position="291"/>
    </location>
</feature>
<evidence type="ECO:0000313" key="3">
    <source>
        <dbReference type="Proteomes" id="UP000008276"/>
    </source>
</evidence>
<keyword evidence="1" id="KW-0472">Membrane</keyword>
<dbReference type="Proteomes" id="UP000008276">
    <property type="component" value="Chromosome"/>
</dbReference>
<gene>
    <name evidence="2" type="ORF">Thewi_1717</name>
</gene>
<feature type="transmembrane region" description="Helical" evidence="1">
    <location>
        <begin position="139"/>
        <end position="166"/>
    </location>
</feature>
<dbReference type="STRING" id="697303.Thewi_1717"/>
<keyword evidence="3" id="KW-1185">Reference proteome</keyword>
<keyword evidence="1" id="KW-0812">Transmembrane</keyword>
<feature type="transmembrane region" description="Helical" evidence="1">
    <location>
        <begin position="215"/>
        <end position="239"/>
    </location>
</feature>
<feature type="transmembrane region" description="Helical" evidence="1">
    <location>
        <begin position="362"/>
        <end position="383"/>
    </location>
</feature>
<dbReference type="HOGENOM" id="CLU_822987_0_0_9"/>
<dbReference type="InterPro" id="IPR012443">
    <property type="entry name" value="DUF1646"/>
</dbReference>
<feature type="transmembrane region" description="Helical" evidence="1">
    <location>
        <begin position="72"/>
        <end position="94"/>
    </location>
</feature>
<dbReference type="eggNOG" id="COG4756">
    <property type="taxonomic scope" value="Bacteria"/>
</dbReference>